<evidence type="ECO:0000313" key="7">
    <source>
        <dbReference type="Proteomes" id="UP001350748"/>
    </source>
</evidence>
<name>A0ABU7XDM1_9HYPH</name>
<reference evidence="6 7" key="1">
    <citation type="submission" date="2024-02" db="EMBL/GenBank/DDBJ databases">
        <authorList>
            <person name="Grouzdev D."/>
        </authorList>
    </citation>
    <scope>NUCLEOTIDE SEQUENCE [LARGE SCALE GENOMIC DNA]</scope>
    <source>
        <strain evidence="6 7">9N</strain>
    </source>
</reference>
<sequence>MSETFDRRLTPARPEIAAAYLKGRVTADRYVEGAAMEVRDCVVDLRRAPRPDAAVDTQVLYGERVTVYDEEEGWAWAQLARDNYVGWIAANTLWCELSRATHRVAVPRTFIYPAANIKLPPLGALPLGAEVAIVEERDGFAVTPELGFIYRKHLAPVGARALDFVAVAETLLGAPYLWGGKSVMGVDCSGLVQVSLLMAGIEAPRDTDMQEAALGAPLAHGAPLQRGDIVFWKGHVGVMRDATVLLHANATHMQVTSEPLEAVRARNEAAGAGPVTSVRRLAERKAFPA</sequence>
<dbReference type="PANTHER" id="PTHR47359">
    <property type="entry name" value="PEPTIDOGLYCAN DL-ENDOPEPTIDASE CWLO"/>
    <property type="match status" value="1"/>
</dbReference>
<comment type="similarity">
    <text evidence="1">Belongs to the peptidase C40 family.</text>
</comment>
<dbReference type="InterPro" id="IPR000064">
    <property type="entry name" value="NLP_P60_dom"/>
</dbReference>
<dbReference type="EMBL" id="JAZHYN010000005">
    <property type="protein sequence ID" value="MEF3365477.1"/>
    <property type="molecule type" value="Genomic_DNA"/>
</dbReference>
<dbReference type="PANTHER" id="PTHR47359:SF3">
    <property type="entry name" value="NLP_P60 DOMAIN-CONTAINING PROTEIN-RELATED"/>
    <property type="match status" value="1"/>
</dbReference>
<keyword evidence="4" id="KW-0788">Thiol protease</keyword>
<dbReference type="InterPro" id="IPR041382">
    <property type="entry name" value="SH3_16"/>
</dbReference>
<dbReference type="RefSeq" id="WP_332080383.1">
    <property type="nucleotide sequence ID" value="NZ_JAZHYN010000005.1"/>
</dbReference>
<proteinExistence type="inferred from homology"/>
<evidence type="ECO:0000259" key="5">
    <source>
        <dbReference type="PROSITE" id="PS51935"/>
    </source>
</evidence>
<organism evidence="6 7">
    <name type="scientific">Methylocystis borbori</name>
    <dbReference type="NCBI Taxonomy" id="3118750"/>
    <lineage>
        <taxon>Bacteria</taxon>
        <taxon>Pseudomonadati</taxon>
        <taxon>Pseudomonadota</taxon>
        <taxon>Alphaproteobacteria</taxon>
        <taxon>Hyphomicrobiales</taxon>
        <taxon>Methylocystaceae</taxon>
        <taxon>Methylocystis</taxon>
    </lineage>
</organism>
<evidence type="ECO:0000313" key="6">
    <source>
        <dbReference type="EMBL" id="MEF3365477.1"/>
    </source>
</evidence>
<dbReference type="Gene3D" id="3.90.1720.10">
    <property type="entry name" value="endopeptidase domain like (from Nostoc punctiforme)"/>
    <property type="match status" value="1"/>
</dbReference>
<dbReference type="InterPro" id="IPR038765">
    <property type="entry name" value="Papain-like_cys_pep_sf"/>
</dbReference>
<keyword evidence="7" id="KW-1185">Reference proteome</keyword>
<dbReference type="SUPFAM" id="SSF54001">
    <property type="entry name" value="Cysteine proteinases"/>
    <property type="match status" value="1"/>
</dbReference>
<keyword evidence="3" id="KW-0378">Hydrolase</keyword>
<evidence type="ECO:0000256" key="1">
    <source>
        <dbReference type="ARBA" id="ARBA00007074"/>
    </source>
</evidence>
<evidence type="ECO:0000256" key="4">
    <source>
        <dbReference type="ARBA" id="ARBA00022807"/>
    </source>
</evidence>
<dbReference type="InterPro" id="IPR051794">
    <property type="entry name" value="PG_Endopeptidase_C40"/>
</dbReference>
<keyword evidence="2" id="KW-0645">Protease</keyword>
<dbReference type="Pfam" id="PF18348">
    <property type="entry name" value="SH3_16"/>
    <property type="match status" value="1"/>
</dbReference>
<protein>
    <submittedName>
        <fullName evidence="6">NlpC/P60 family protein</fullName>
    </submittedName>
</protein>
<dbReference type="PROSITE" id="PS51935">
    <property type="entry name" value="NLPC_P60"/>
    <property type="match status" value="1"/>
</dbReference>
<feature type="domain" description="NlpC/P60" evidence="5">
    <location>
        <begin position="158"/>
        <end position="282"/>
    </location>
</feature>
<dbReference type="Gene3D" id="2.30.30.40">
    <property type="entry name" value="SH3 Domains"/>
    <property type="match status" value="1"/>
</dbReference>
<evidence type="ECO:0000256" key="3">
    <source>
        <dbReference type="ARBA" id="ARBA00022801"/>
    </source>
</evidence>
<dbReference type="Proteomes" id="UP001350748">
    <property type="component" value="Unassembled WGS sequence"/>
</dbReference>
<dbReference type="Pfam" id="PF00877">
    <property type="entry name" value="NLPC_P60"/>
    <property type="match status" value="1"/>
</dbReference>
<comment type="caution">
    <text evidence="6">The sequence shown here is derived from an EMBL/GenBank/DDBJ whole genome shotgun (WGS) entry which is preliminary data.</text>
</comment>
<accession>A0ABU7XDM1</accession>
<gene>
    <name evidence="6" type="ORF">V3H18_02900</name>
</gene>
<evidence type="ECO:0000256" key="2">
    <source>
        <dbReference type="ARBA" id="ARBA00022670"/>
    </source>
</evidence>